<evidence type="ECO:0000313" key="2">
    <source>
        <dbReference type="Proteomes" id="UP000515561"/>
    </source>
</evidence>
<dbReference type="RefSeq" id="WP_184089485.1">
    <property type="nucleotide sequence ID" value="NZ_AP023367.1"/>
</dbReference>
<dbReference type="Pfam" id="PF10719">
    <property type="entry name" value="ComFB"/>
    <property type="match status" value="1"/>
</dbReference>
<accession>A0A6S6R6P0</accession>
<dbReference type="KEGG" id="acel:acsn021_22370"/>
<dbReference type="Proteomes" id="UP000515561">
    <property type="component" value="Chromosome"/>
</dbReference>
<dbReference type="EMBL" id="AP023367">
    <property type="protein sequence ID" value="BCJ94668.1"/>
    <property type="molecule type" value="Genomic_DNA"/>
</dbReference>
<keyword evidence="2" id="KW-1185">Reference proteome</keyword>
<name>A0A6S6R6P0_9FIRM</name>
<reference evidence="1 2" key="1">
    <citation type="journal article" date="2016" name="Int. J. Syst. Evol. Microbiol.">
        <title>Descriptions of Anaerotaenia torta gen. nov., sp. nov. and Anaerocolumna cellulosilytica gen. nov., sp. nov. isolated from a methanogenic reactor of cattle waste.</title>
        <authorList>
            <person name="Uek A."/>
            <person name="Ohtaki Y."/>
            <person name="Kaku N."/>
            <person name="Ueki K."/>
        </authorList>
    </citation>
    <scope>NUCLEOTIDE SEQUENCE [LARGE SCALE GENOMIC DNA]</scope>
    <source>
        <strain evidence="1 2">SN021</strain>
    </source>
</reference>
<proteinExistence type="predicted"/>
<organism evidence="1 2">
    <name type="scientific">Anaerocolumna cellulosilytica</name>
    <dbReference type="NCBI Taxonomy" id="433286"/>
    <lineage>
        <taxon>Bacteria</taxon>
        <taxon>Bacillati</taxon>
        <taxon>Bacillota</taxon>
        <taxon>Clostridia</taxon>
        <taxon>Lachnospirales</taxon>
        <taxon>Lachnospiraceae</taxon>
        <taxon>Anaerocolumna</taxon>
    </lineage>
</organism>
<protein>
    <submittedName>
        <fullName evidence="1">Uncharacterized protein</fullName>
    </submittedName>
</protein>
<sequence>MDKYHNVMETLVIEKLDEVWATLDCCKCQRCRNDIIAYALNQMMPKYVVTEEGALYARVSALSAEYELEIIKAIANALRMITEHPNHTLAY</sequence>
<dbReference type="AlphaFoldDB" id="A0A6S6R6P0"/>
<gene>
    <name evidence="1" type="ORF">acsn021_22370</name>
</gene>
<evidence type="ECO:0000313" key="1">
    <source>
        <dbReference type="EMBL" id="BCJ94668.1"/>
    </source>
</evidence>
<dbReference type="InterPro" id="IPR019657">
    <property type="entry name" value="ComFB"/>
</dbReference>